<keyword evidence="4" id="KW-0804">Transcription</keyword>
<keyword evidence="2" id="KW-0805">Transcription regulation</keyword>
<evidence type="ECO:0000256" key="4">
    <source>
        <dbReference type="ARBA" id="ARBA00023163"/>
    </source>
</evidence>
<dbReference type="RefSeq" id="WP_104077030.1">
    <property type="nucleotide sequence ID" value="NZ_CP062178.1"/>
</dbReference>
<comment type="similarity">
    <text evidence="1">Belongs to the LysR transcriptional regulatory family.</text>
</comment>
<keyword evidence="3" id="KW-0238">DNA-binding</keyword>
<organism evidence="6 7">
    <name type="scientific">Mycetohabitans endofungorum</name>
    <dbReference type="NCBI Taxonomy" id="417203"/>
    <lineage>
        <taxon>Bacteria</taxon>
        <taxon>Pseudomonadati</taxon>
        <taxon>Pseudomonadota</taxon>
        <taxon>Betaproteobacteria</taxon>
        <taxon>Burkholderiales</taxon>
        <taxon>Burkholderiaceae</taxon>
        <taxon>Mycetohabitans</taxon>
    </lineage>
</organism>
<dbReference type="Gene3D" id="1.10.10.10">
    <property type="entry name" value="Winged helix-like DNA-binding domain superfamily/Winged helix DNA-binding domain"/>
    <property type="match status" value="1"/>
</dbReference>
<reference evidence="6 7" key="1">
    <citation type="submission" date="2018-01" db="EMBL/GenBank/DDBJ databases">
        <title>Genomic Encyclopedia of Type Strains, Phase III (KMG-III): the genomes of soil and plant-associated and newly described type strains.</title>
        <authorList>
            <person name="Whitman W."/>
        </authorList>
    </citation>
    <scope>NUCLEOTIDE SEQUENCE [LARGE SCALE GENOMIC DNA]</scope>
    <source>
        <strain evidence="6 7">HKI456</strain>
    </source>
</reference>
<dbReference type="SUPFAM" id="SSF46785">
    <property type="entry name" value="Winged helix' DNA-binding domain"/>
    <property type="match status" value="1"/>
</dbReference>
<dbReference type="PROSITE" id="PS50931">
    <property type="entry name" value="HTH_LYSR"/>
    <property type="match status" value="1"/>
</dbReference>
<dbReference type="Proteomes" id="UP000243096">
    <property type="component" value="Unassembled WGS sequence"/>
</dbReference>
<proteinExistence type="inferred from homology"/>
<evidence type="ECO:0000259" key="5">
    <source>
        <dbReference type="PROSITE" id="PS50931"/>
    </source>
</evidence>
<dbReference type="InterPro" id="IPR005119">
    <property type="entry name" value="LysR_subst-bd"/>
</dbReference>
<dbReference type="PRINTS" id="PR00039">
    <property type="entry name" value="HTHLYSR"/>
</dbReference>
<dbReference type="EMBL" id="PRDW01000004">
    <property type="protein sequence ID" value="PPB84244.1"/>
    <property type="molecule type" value="Genomic_DNA"/>
</dbReference>
<evidence type="ECO:0000313" key="7">
    <source>
        <dbReference type="Proteomes" id="UP000243096"/>
    </source>
</evidence>
<name>A0A2P5KC04_9BURK</name>
<evidence type="ECO:0000256" key="2">
    <source>
        <dbReference type="ARBA" id="ARBA00023015"/>
    </source>
</evidence>
<protein>
    <submittedName>
        <fullName evidence="6">LysR family transcriptional regulator</fullName>
    </submittedName>
</protein>
<accession>A0A2P5KC04</accession>
<keyword evidence="7" id="KW-1185">Reference proteome</keyword>
<dbReference type="Pfam" id="PF03466">
    <property type="entry name" value="LysR_substrate"/>
    <property type="match status" value="1"/>
</dbReference>
<dbReference type="SUPFAM" id="SSF53850">
    <property type="entry name" value="Periplasmic binding protein-like II"/>
    <property type="match status" value="1"/>
</dbReference>
<gene>
    <name evidence="6" type="ORF">B0O95_104196</name>
</gene>
<dbReference type="PANTHER" id="PTHR30126:SF91">
    <property type="entry name" value="LYSR FAMILY TRANSCRIPTIONAL REGULATOR"/>
    <property type="match status" value="1"/>
</dbReference>
<dbReference type="AlphaFoldDB" id="A0A2P5KC04"/>
<dbReference type="InterPro" id="IPR036390">
    <property type="entry name" value="WH_DNA-bd_sf"/>
</dbReference>
<dbReference type="InterPro" id="IPR000847">
    <property type="entry name" value="LysR_HTH_N"/>
</dbReference>
<sequence length="300" mass="32985">MLDGVSLDQLRTFIAAADEGSFSAAGRRLRRAQSVVSQTLANLEEQIDVQLFDRSSRYPRLTEQGTALLAQARLVVSGMDDFKSKARAIAQGLEPELSVVVDVMYPMASLTAAVGEFRDAFPHTPLRLYVEALGAVMRPVLEHECRLGISGSMPTVPETVDAEKLLDVPMVTVAAPAHPLASIKRVIRLRELKEHVQLVLTDRTTLTEGKTFGVLSPLIWRLADLGAKHAFLRAGFGWGHMPVPMVHDDIVSGELVPLQIENFQPQTPPIAMFAIYRKDTPPGFAGRWFLDRLKHSSSVA</sequence>
<dbReference type="GO" id="GO:0000976">
    <property type="term" value="F:transcription cis-regulatory region binding"/>
    <property type="evidence" value="ECO:0007669"/>
    <property type="project" value="TreeGrafter"/>
</dbReference>
<dbReference type="GO" id="GO:0003700">
    <property type="term" value="F:DNA-binding transcription factor activity"/>
    <property type="evidence" value="ECO:0007669"/>
    <property type="project" value="InterPro"/>
</dbReference>
<dbReference type="InterPro" id="IPR036388">
    <property type="entry name" value="WH-like_DNA-bd_sf"/>
</dbReference>
<dbReference type="Pfam" id="PF00126">
    <property type="entry name" value="HTH_1"/>
    <property type="match status" value="1"/>
</dbReference>
<dbReference type="OrthoDB" id="196624at2"/>
<dbReference type="PANTHER" id="PTHR30126">
    <property type="entry name" value="HTH-TYPE TRANSCRIPTIONAL REGULATOR"/>
    <property type="match status" value="1"/>
</dbReference>
<dbReference type="FunFam" id="1.10.10.10:FF:000001">
    <property type="entry name" value="LysR family transcriptional regulator"/>
    <property type="match status" value="1"/>
</dbReference>
<dbReference type="Gene3D" id="3.40.190.290">
    <property type="match status" value="1"/>
</dbReference>
<comment type="caution">
    <text evidence="6">The sequence shown here is derived from an EMBL/GenBank/DDBJ whole genome shotgun (WGS) entry which is preliminary data.</text>
</comment>
<evidence type="ECO:0000256" key="1">
    <source>
        <dbReference type="ARBA" id="ARBA00009437"/>
    </source>
</evidence>
<evidence type="ECO:0000256" key="3">
    <source>
        <dbReference type="ARBA" id="ARBA00023125"/>
    </source>
</evidence>
<feature type="domain" description="HTH lysR-type" evidence="5">
    <location>
        <begin position="5"/>
        <end position="62"/>
    </location>
</feature>
<evidence type="ECO:0000313" key="6">
    <source>
        <dbReference type="EMBL" id="PPB84244.1"/>
    </source>
</evidence>